<sequence length="159" mass="17422">MRLAKGTDFAYRILMLVAMNDERSLTVETVASALRLSRTHCMKLIAKLSNSGFLKTTRGRGGGLVLGKAPEDIRMGDVAKVMEADFGVVECLCPRCNDEPQPDCPMFGGCEMSRVMSRSIKQFVASLNEHTLAEIVEKSKNSKHLILEPDGTMAPCAQE</sequence>
<dbReference type="Gene3D" id="1.10.10.10">
    <property type="entry name" value="Winged helix-like DNA-binding domain superfamily/Winged helix DNA-binding domain"/>
    <property type="match status" value="1"/>
</dbReference>
<dbReference type="NCBIfam" id="TIGR00738">
    <property type="entry name" value="rrf2_super"/>
    <property type="match status" value="1"/>
</dbReference>
<dbReference type="InterPro" id="IPR036390">
    <property type="entry name" value="WH_DNA-bd_sf"/>
</dbReference>
<name>A0A1I5EKV6_9HYPH</name>
<evidence type="ECO:0000313" key="2">
    <source>
        <dbReference type="EMBL" id="SFO12050.1"/>
    </source>
</evidence>
<dbReference type="InterPro" id="IPR000944">
    <property type="entry name" value="Tscrpt_reg_Rrf2"/>
</dbReference>
<dbReference type="EMBL" id="FOVR01000003">
    <property type="protein sequence ID" value="SFO12050.1"/>
    <property type="molecule type" value="Genomic_DNA"/>
</dbReference>
<dbReference type="PANTHER" id="PTHR33221">
    <property type="entry name" value="WINGED HELIX-TURN-HELIX TRANSCRIPTIONAL REGULATOR, RRF2 FAMILY"/>
    <property type="match status" value="1"/>
</dbReference>
<organism evidence="2 3">
    <name type="scientific">Cohaesibacter marisflavi</name>
    <dbReference type="NCBI Taxonomy" id="655353"/>
    <lineage>
        <taxon>Bacteria</taxon>
        <taxon>Pseudomonadati</taxon>
        <taxon>Pseudomonadota</taxon>
        <taxon>Alphaproteobacteria</taxon>
        <taxon>Hyphomicrobiales</taxon>
        <taxon>Cohaesibacteraceae</taxon>
    </lineage>
</organism>
<keyword evidence="1" id="KW-0238">DNA-binding</keyword>
<keyword evidence="3" id="KW-1185">Reference proteome</keyword>
<evidence type="ECO:0000256" key="1">
    <source>
        <dbReference type="ARBA" id="ARBA00023125"/>
    </source>
</evidence>
<dbReference type="AlphaFoldDB" id="A0A1I5EKV6"/>
<dbReference type="SUPFAM" id="SSF46785">
    <property type="entry name" value="Winged helix' DNA-binding domain"/>
    <property type="match status" value="1"/>
</dbReference>
<dbReference type="GO" id="GO:0005829">
    <property type="term" value="C:cytosol"/>
    <property type="evidence" value="ECO:0007669"/>
    <property type="project" value="TreeGrafter"/>
</dbReference>
<dbReference type="Pfam" id="PF02082">
    <property type="entry name" value="Rrf2"/>
    <property type="match status" value="1"/>
</dbReference>
<gene>
    <name evidence="2" type="ORF">SAMN04488056_103229</name>
</gene>
<dbReference type="GO" id="GO:0003677">
    <property type="term" value="F:DNA binding"/>
    <property type="evidence" value="ECO:0007669"/>
    <property type="project" value="UniProtKB-KW"/>
</dbReference>
<protein>
    <submittedName>
        <fullName evidence="2">Transcriptional regulator, BadM/Rrf2 family</fullName>
    </submittedName>
</protein>
<dbReference type="PANTHER" id="PTHR33221:SF4">
    <property type="entry name" value="HTH-TYPE TRANSCRIPTIONAL REPRESSOR NSRR"/>
    <property type="match status" value="1"/>
</dbReference>
<proteinExistence type="predicted"/>
<accession>A0A1I5EKV6</accession>
<evidence type="ECO:0000313" key="3">
    <source>
        <dbReference type="Proteomes" id="UP000199236"/>
    </source>
</evidence>
<dbReference type="STRING" id="655353.SAMN04488056_103229"/>
<dbReference type="PROSITE" id="PS51197">
    <property type="entry name" value="HTH_RRF2_2"/>
    <property type="match status" value="1"/>
</dbReference>
<dbReference type="InterPro" id="IPR036388">
    <property type="entry name" value="WH-like_DNA-bd_sf"/>
</dbReference>
<dbReference type="Proteomes" id="UP000199236">
    <property type="component" value="Unassembled WGS sequence"/>
</dbReference>
<dbReference type="RefSeq" id="WP_175527980.1">
    <property type="nucleotide sequence ID" value="NZ_FOVR01000003.1"/>
</dbReference>
<reference evidence="2 3" key="1">
    <citation type="submission" date="2016-10" db="EMBL/GenBank/DDBJ databases">
        <authorList>
            <person name="de Groot N.N."/>
        </authorList>
    </citation>
    <scope>NUCLEOTIDE SEQUENCE [LARGE SCALE GENOMIC DNA]</scope>
    <source>
        <strain evidence="2 3">CGMCC 1.9157</strain>
    </source>
</reference>
<dbReference type="GO" id="GO:0003700">
    <property type="term" value="F:DNA-binding transcription factor activity"/>
    <property type="evidence" value="ECO:0007669"/>
    <property type="project" value="TreeGrafter"/>
</dbReference>